<protein>
    <submittedName>
        <fullName evidence="2">Uncharacterized protein</fullName>
    </submittedName>
</protein>
<reference evidence="2" key="1">
    <citation type="journal article" date="2018" name="Data Brief">
        <title>Genome sequence data from 17 accessions of Ensete ventricosum, a staple food crop for millions in Ethiopia.</title>
        <authorList>
            <person name="Yemataw Z."/>
            <person name="Muzemil S."/>
            <person name="Ambachew D."/>
            <person name="Tripathi L."/>
            <person name="Tesfaye K."/>
            <person name="Chala A."/>
            <person name="Farbos A."/>
            <person name="O'Neill P."/>
            <person name="Moore K."/>
            <person name="Grant M."/>
            <person name="Studholme D.J."/>
        </authorList>
    </citation>
    <scope>NUCLEOTIDE SEQUENCE [LARGE SCALE GENOMIC DNA]</scope>
    <source>
        <tissue evidence="2">Leaf</tissue>
    </source>
</reference>
<dbReference type="InterPro" id="IPR047243">
    <property type="entry name" value="RING-H2_BRAP2"/>
</dbReference>
<dbReference type="CDD" id="cd16457">
    <property type="entry name" value="RING-H2_BRAP2"/>
    <property type="match status" value="1"/>
</dbReference>
<feature type="compositionally biased region" description="Pro residues" evidence="1">
    <location>
        <begin position="41"/>
        <end position="54"/>
    </location>
</feature>
<accession>A0A445MGF5</accession>
<dbReference type="PANTHER" id="PTHR24007:SF7">
    <property type="entry name" value="BRCA1-ASSOCIATED PROTEIN"/>
    <property type="match status" value="1"/>
</dbReference>
<dbReference type="GO" id="GO:0005737">
    <property type="term" value="C:cytoplasm"/>
    <property type="evidence" value="ECO:0007669"/>
    <property type="project" value="TreeGrafter"/>
</dbReference>
<dbReference type="GO" id="GO:0007265">
    <property type="term" value="P:Ras protein signal transduction"/>
    <property type="evidence" value="ECO:0007669"/>
    <property type="project" value="TreeGrafter"/>
</dbReference>
<dbReference type="EMBL" id="KV875894">
    <property type="protein sequence ID" value="RZR73362.1"/>
    <property type="molecule type" value="Genomic_DNA"/>
</dbReference>
<dbReference type="Gene3D" id="3.30.40.10">
    <property type="entry name" value="Zinc/RING finger domain, C3HC4 (zinc finger)"/>
    <property type="match status" value="1"/>
</dbReference>
<dbReference type="GO" id="GO:0061630">
    <property type="term" value="F:ubiquitin protein ligase activity"/>
    <property type="evidence" value="ECO:0007669"/>
    <property type="project" value="TreeGrafter"/>
</dbReference>
<dbReference type="AlphaFoldDB" id="A0A445MGF5"/>
<feature type="region of interest" description="Disordered" evidence="1">
    <location>
        <begin position="27"/>
        <end position="61"/>
    </location>
</feature>
<gene>
    <name evidence="2" type="ORF">BHM03_00023243</name>
</gene>
<evidence type="ECO:0000313" key="2">
    <source>
        <dbReference type="EMBL" id="RZR73362.1"/>
    </source>
</evidence>
<sequence>LAKTESLKTSFALRHFATSPLRHLAMSTSAPAAQEDVLRPASPPPPPSLLPPPHTSESCGELVEPSVSGLTQAVPFSSGNPRIEETRGIMHLYPEDATYSSTLPVRLDEVDCRTGIGLIPHILLVKLYLFFILNAERLDQDTGGILTTICNHTFHCSCISKWADSSCPVSDIFCVFELLNSF</sequence>
<dbReference type="GO" id="GO:0016567">
    <property type="term" value="P:protein ubiquitination"/>
    <property type="evidence" value="ECO:0007669"/>
    <property type="project" value="TreeGrafter"/>
</dbReference>
<organism evidence="2">
    <name type="scientific">Ensete ventricosum</name>
    <name type="common">Abyssinian banana</name>
    <name type="synonym">Musa ensete</name>
    <dbReference type="NCBI Taxonomy" id="4639"/>
    <lineage>
        <taxon>Eukaryota</taxon>
        <taxon>Viridiplantae</taxon>
        <taxon>Streptophyta</taxon>
        <taxon>Embryophyta</taxon>
        <taxon>Tracheophyta</taxon>
        <taxon>Spermatophyta</taxon>
        <taxon>Magnoliopsida</taxon>
        <taxon>Liliopsida</taxon>
        <taxon>Zingiberales</taxon>
        <taxon>Musaceae</taxon>
        <taxon>Ensete</taxon>
    </lineage>
</organism>
<dbReference type="PANTHER" id="PTHR24007">
    <property type="entry name" value="BRCA1-ASSOCIATED PROTEIN"/>
    <property type="match status" value="1"/>
</dbReference>
<proteinExistence type="predicted"/>
<dbReference type="SUPFAM" id="SSF57850">
    <property type="entry name" value="RING/U-box"/>
    <property type="match status" value="1"/>
</dbReference>
<dbReference type="InterPro" id="IPR013083">
    <property type="entry name" value="Znf_RING/FYVE/PHD"/>
</dbReference>
<dbReference type="Proteomes" id="UP000290560">
    <property type="component" value="Unassembled WGS sequence"/>
</dbReference>
<evidence type="ECO:0000256" key="1">
    <source>
        <dbReference type="SAM" id="MobiDB-lite"/>
    </source>
</evidence>
<name>A0A445MGF5_ENSVE</name>
<feature type="non-terminal residue" evidence="2">
    <location>
        <position position="1"/>
    </location>
</feature>